<organism evidence="3 4">
    <name type="scientific">Adineta ricciae</name>
    <name type="common">Rotifer</name>
    <dbReference type="NCBI Taxonomy" id="249248"/>
    <lineage>
        <taxon>Eukaryota</taxon>
        <taxon>Metazoa</taxon>
        <taxon>Spiralia</taxon>
        <taxon>Gnathifera</taxon>
        <taxon>Rotifera</taxon>
        <taxon>Eurotatoria</taxon>
        <taxon>Bdelloidea</taxon>
        <taxon>Adinetida</taxon>
        <taxon>Adinetidae</taxon>
        <taxon>Adineta</taxon>
    </lineage>
</organism>
<keyword evidence="2" id="KW-0812">Transmembrane</keyword>
<keyword evidence="2" id="KW-1133">Transmembrane helix</keyword>
<proteinExistence type="predicted"/>
<feature type="region of interest" description="Disordered" evidence="1">
    <location>
        <begin position="501"/>
        <end position="587"/>
    </location>
</feature>
<feature type="transmembrane region" description="Helical" evidence="2">
    <location>
        <begin position="137"/>
        <end position="155"/>
    </location>
</feature>
<evidence type="ECO:0000313" key="4">
    <source>
        <dbReference type="Proteomes" id="UP000663828"/>
    </source>
</evidence>
<dbReference type="AlphaFoldDB" id="A0A816AWQ5"/>
<feature type="compositionally biased region" description="Pro residues" evidence="1">
    <location>
        <begin position="612"/>
        <end position="633"/>
    </location>
</feature>
<keyword evidence="4" id="KW-1185">Reference proteome</keyword>
<comment type="caution">
    <text evidence="3">The sequence shown here is derived from an EMBL/GenBank/DDBJ whole genome shotgun (WGS) entry which is preliminary data.</text>
</comment>
<gene>
    <name evidence="3" type="ORF">XAT740_LOCUS47871</name>
</gene>
<feature type="compositionally biased region" description="Pro residues" evidence="1">
    <location>
        <begin position="557"/>
        <end position="580"/>
    </location>
</feature>
<feature type="region of interest" description="Disordered" evidence="1">
    <location>
        <begin position="600"/>
        <end position="674"/>
    </location>
</feature>
<protein>
    <submittedName>
        <fullName evidence="3">Uncharacterized protein</fullName>
    </submittedName>
</protein>
<sequence length="674" mass="73207">MLPIKRLVQLTHSLFGFKQIHNNSKEIIVLDICGDKYELSTKLSTRLPLTIVLSMCLMLLMVILTDGCIFSMRLIYPNELCSDEFSYCYIFQSRFSLYKVVDQFACQPSEPVISSNVSASHALCYGFILPNQTTIDVLNQLGICTGILSIVRTLYPCIYRLARHRIGTICLIFVILGILATEIILIILQFNISYVTLTLVSLILLLLTTIILIHFKRRFIVKHIEKKIGVDLNNDGVIGSTRHHVHVSGYYAPDHRGETLVDKLERKTHVDINGDGHIGKQHFNQSGGQGLLNELEKATNIDLNGDGRIGNGPNYRSNHSHYRSPPPPHFNQAGSNSMISELERATNIDLNHDGVIGGPSRPPPFNPYHGPPPNFNSANGNSMINELEKATNIDLNHDGRIGGGPNYPPNYPPFGGPPPPPSYGQPGGGGSMINELERATNIDLNGDGRIGGGPSYPPPNFPPYGGPPYNGPPPPNFNQYGGNSMINELEKATNIDLNHDGRIGGGPSYPPNYPPFGGPPPPPSYGQPGGGSSMISELERATNIDLNGDGRIGGGPSYPPSNFPPYGGPPYNGPPPPPPNFNQYGGNSMINELERATNIDLNGDGRIGGGPSYPPPNFPPYGGPPYNGPPPPNFNQHGGNSMINELERATNIDLNGDGRIGGPPNNFPNYNQYR</sequence>
<dbReference type="EMBL" id="CAJNOR010006734">
    <property type="protein sequence ID" value="CAF1602441.1"/>
    <property type="molecule type" value="Genomic_DNA"/>
</dbReference>
<evidence type="ECO:0000256" key="2">
    <source>
        <dbReference type="SAM" id="Phobius"/>
    </source>
</evidence>
<dbReference type="GO" id="GO:0005884">
    <property type="term" value="C:actin filament"/>
    <property type="evidence" value="ECO:0007669"/>
    <property type="project" value="TreeGrafter"/>
</dbReference>
<dbReference type="InterPro" id="IPR051412">
    <property type="entry name" value="Formin_Homology_Diaphanous_sf"/>
</dbReference>
<evidence type="ECO:0000313" key="3">
    <source>
        <dbReference type="EMBL" id="CAF1602441.1"/>
    </source>
</evidence>
<feature type="compositionally biased region" description="Pro residues" evidence="1">
    <location>
        <begin position="455"/>
        <end position="472"/>
    </location>
</feature>
<dbReference type="PANTHER" id="PTHR45691:SF6">
    <property type="entry name" value="PROTEIN DIAPHANOUS"/>
    <property type="match status" value="1"/>
</dbReference>
<feature type="region of interest" description="Disordered" evidence="1">
    <location>
        <begin position="401"/>
        <end position="472"/>
    </location>
</feature>
<evidence type="ECO:0000256" key="1">
    <source>
        <dbReference type="SAM" id="MobiDB-lite"/>
    </source>
</evidence>
<feature type="compositionally biased region" description="Pro residues" evidence="1">
    <location>
        <begin position="508"/>
        <end position="525"/>
    </location>
</feature>
<reference evidence="3" key="1">
    <citation type="submission" date="2021-02" db="EMBL/GenBank/DDBJ databases">
        <authorList>
            <person name="Nowell W R."/>
        </authorList>
    </citation>
    <scope>NUCLEOTIDE SEQUENCE</scope>
</reference>
<dbReference type="PANTHER" id="PTHR45691">
    <property type="entry name" value="PROTEIN DIAPHANOUS"/>
    <property type="match status" value="1"/>
</dbReference>
<name>A0A816AWQ5_ADIRI</name>
<accession>A0A816AWQ5</accession>
<feature type="transmembrane region" description="Helical" evidence="2">
    <location>
        <begin position="194"/>
        <end position="215"/>
    </location>
</feature>
<dbReference type="Proteomes" id="UP000663828">
    <property type="component" value="Unassembled WGS sequence"/>
</dbReference>
<feature type="transmembrane region" description="Helical" evidence="2">
    <location>
        <begin position="167"/>
        <end position="188"/>
    </location>
</feature>
<feature type="transmembrane region" description="Helical" evidence="2">
    <location>
        <begin position="49"/>
        <end position="76"/>
    </location>
</feature>
<dbReference type="GO" id="GO:0030041">
    <property type="term" value="P:actin filament polymerization"/>
    <property type="evidence" value="ECO:0007669"/>
    <property type="project" value="TreeGrafter"/>
</dbReference>
<keyword evidence="2" id="KW-0472">Membrane</keyword>
<feature type="compositionally biased region" description="Pro residues" evidence="1">
    <location>
        <begin position="406"/>
        <end position="423"/>
    </location>
</feature>